<proteinExistence type="predicted"/>
<feature type="transmembrane region" description="Helical" evidence="2">
    <location>
        <begin position="7"/>
        <end position="25"/>
    </location>
</feature>
<dbReference type="Proteomes" id="UP000177503">
    <property type="component" value="Unassembled WGS sequence"/>
</dbReference>
<evidence type="ECO:0000256" key="2">
    <source>
        <dbReference type="SAM" id="Phobius"/>
    </source>
</evidence>
<evidence type="ECO:0000313" key="4">
    <source>
        <dbReference type="Proteomes" id="UP000177503"/>
    </source>
</evidence>
<dbReference type="STRING" id="1802662.A2736_02000"/>
<gene>
    <name evidence="3" type="ORF">A2736_02000</name>
</gene>
<feature type="compositionally biased region" description="Polar residues" evidence="1">
    <location>
        <begin position="67"/>
        <end position="86"/>
    </location>
</feature>
<reference evidence="3 4" key="1">
    <citation type="journal article" date="2016" name="Nat. Commun.">
        <title>Thousands of microbial genomes shed light on interconnected biogeochemical processes in an aquifer system.</title>
        <authorList>
            <person name="Anantharaman K."/>
            <person name="Brown C.T."/>
            <person name="Hug L.A."/>
            <person name="Sharon I."/>
            <person name="Castelle C.J."/>
            <person name="Probst A.J."/>
            <person name="Thomas B.C."/>
            <person name="Singh A."/>
            <person name="Wilkins M.J."/>
            <person name="Karaoz U."/>
            <person name="Brodie E.L."/>
            <person name="Williams K.H."/>
            <person name="Hubbard S.S."/>
            <person name="Banfield J.F."/>
        </authorList>
    </citation>
    <scope>NUCLEOTIDE SEQUENCE [LARGE SCALE GENOMIC DNA]</scope>
</reference>
<dbReference type="AlphaFoldDB" id="A0A1F8EDZ5"/>
<evidence type="ECO:0000313" key="3">
    <source>
        <dbReference type="EMBL" id="OGM99071.1"/>
    </source>
</evidence>
<accession>A0A1F8EDZ5</accession>
<keyword evidence="2" id="KW-1133">Transmembrane helix</keyword>
<evidence type="ECO:0000256" key="1">
    <source>
        <dbReference type="SAM" id="MobiDB-lite"/>
    </source>
</evidence>
<organism evidence="3 4">
    <name type="scientific">Candidatus Yanofskybacteria bacterium RIFCSPHIGHO2_01_FULL_41_27</name>
    <dbReference type="NCBI Taxonomy" id="1802662"/>
    <lineage>
        <taxon>Bacteria</taxon>
        <taxon>Candidatus Yanofskyibacteriota</taxon>
    </lineage>
</organism>
<keyword evidence="2" id="KW-0812">Transmembrane</keyword>
<comment type="caution">
    <text evidence="3">The sequence shown here is derived from an EMBL/GenBank/DDBJ whole genome shotgun (WGS) entry which is preliminary data.</text>
</comment>
<keyword evidence="2" id="KW-0472">Membrane</keyword>
<sequence length="86" mass="9454">MNSHLKSYLIILIVAVAAIFGFLQWQKYQTVQAPAEKPAGIGSDLYQQAGNPADNLPAINPLENKPDTNPLTQTNPYSNIKTNPFK</sequence>
<name>A0A1F8EDZ5_9BACT</name>
<protein>
    <submittedName>
        <fullName evidence="3">Uncharacterized protein</fullName>
    </submittedName>
</protein>
<feature type="region of interest" description="Disordered" evidence="1">
    <location>
        <begin position="40"/>
        <end position="86"/>
    </location>
</feature>
<dbReference type="EMBL" id="MGJC01000038">
    <property type="protein sequence ID" value="OGM99071.1"/>
    <property type="molecule type" value="Genomic_DNA"/>
</dbReference>